<evidence type="ECO:0000256" key="4">
    <source>
        <dbReference type="ARBA" id="ARBA00022729"/>
    </source>
</evidence>
<comment type="caution">
    <text evidence="11">The sequence shown here is derived from an EMBL/GenBank/DDBJ whole genome shotgun (WGS) entry which is preliminary data.</text>
</comment>
<keyword evidence="6" id="KW-0564">Palmitate</keyword>
<keyword evidence="7" id="KW-0449">Lipoprotein</keyword>
<comment type="similarity">
    <text evidence="2">Belongs to the GerABKC lipoprotein family.</text>
</comment>
<dbReference type="InterPro" id="IPR057336">
    <property type="entry name" value="GerAC_N"/>
</dbReference>
<evidence type="ECO:0000256" key="7">
    <source>
        <dbReference type="ARBA" id="ARBA00023288"/>
    </source>
</evidence>
<evidence type="ECO:0000256" key="3">
    <source>
        <dbReference type="ARBA" id="ARBA00022544"/>
    </source>
</evidence>
<dbReference type="PANTHER" id="PTHR35789:SF1">
    <property type="entry name" value="SPORE GERMINATION PROTEIN B3"/>
    <property type="match status" value="1"/>
</dbReference>
<evidence type="ECO:0000259" key="10">
    <source>
        <dbReference type="Pfam" id="PF25198"/>
    </source>
</evidence>
<evidence type="ECO:0000256" key="5">
    <source>
        <dbReference type="ARBA" id="ARBA00023136"/>
    </source>
</evidence>
<evidence type="ECO:0000256" key="2">
    <source>
        <dbReference type="ARBA" id="ARBA00007886"/>
    </source>
</evidence>
<organism evidence="11 12">
    <name type="scientific">Cytobacillus purgationiresistens</name>
    <dbReference type="NCBI Taxonomy" id="863449"/>
    <lineage>
        <taxon>Bacteria</taxon>
        <taxon>Bacillati</taxon>
        <taxon>Bacillota</taxon>
        <taxon>Bacilli</taxon>
        <taxon>Bacillales</taxon>
        <taxon>Bacillaceae</taxon>
        <taxon>Cytobacillus</taxon>
    </lineage>
</organism>
<feature type="domain" description="Spore germination GerAC-like C-terminal" evidence="9">
    <location>
        <begin position="215"/>
        <end position="371"/>
    </location>
</feature>
<feature type="domain" description="Spore germination protein N-terminal" evidence="10">
    <location>
        <begin position="22"/>
        <end position="194"/>
    </location>
</feature>
<reference evidence="11 12" key="1">
    <citation type="submission" date="2023-07" db="EMBL/GenBank/DDBJ databases">
        <title>Genomic Encyclopedia of Type Strains, Phase IV (KMG-IV): sequencing the most valuable type-strain genomes for metagenomic binning, comparative biology and taxonomic classification.</title>
        <authorList>
            <person name="Goeker M."/>
        </authorList>
    </citation>
    <scope>NUCLEOTIDE SEQUENCE [LARGE SCALE GENOMIC DNA]</scope>
    <source>
        <strain evidence="11 12">DSM 23494</strain>
    </source>
</reference>
<protein>
    <submittedName>
        <fullName evidence="11">Ger(X)C family germination protein</fullName>
    </submittedName>
</protein>
<evidence type="ECO:0000256" key="8">
    <source>
        <dbReference type="SAM" id="SignalP"/>
    </source>
</evidence>
<dbReference type="Gene3D" id="3.30.300.210">
    <property type="entry name" value="Nutrient germinant receptor protein C, domain 3"/>
    <property type="match status" value="1"/>
</dbReference>
<dbReference type="InterPro" id="IPR008844">
    <property type="entry name" value="Spore_GerAC-like"/>
</dbReference>
<dbReference type="Proteomes" id="UP001238088">
    <property type="component" value="Unassembled WGS sequence"/>
</dbReference>
<dbReference type="EMBL" id="JAUSUB010000029">
    <property type="protein sequence ID" value="MDQ0272851.1"/>
    <property type="molecule type" value="Genomic_DNA"/>
</dbReference>
<gene>
    <name evidence="11" type="ORF">J2S17_004744</name>
</gene>
<dbReference type="RefSeq" id="WP_307478339.1">
    <property type="nucleotide sequence ID" value="NZ_JAUSUB010000029.1"/>
</dbReference>
<proteinExistence type="inferred from homology"/>
<dbReference type="PROSITE" id="PS51257">
    <property type="entry name" value="PROKAR_LIPOPROTEIN"/>
    <property type="match status" value="1"/>
</dbReference>
<comment type="subcellular location">
    <subcellularLocation>
        <location evidence="1">Membrane</location>
        <topology evidence="1">Lipid-anchor</topology>
    </subcellularLocation>
</comment>
<evidence type="ECO:0000313" key="11">
    <source>
        <dbReference type="EMBL" id="MDQ0272851.1"/>
    </source>
</evidence>
<dbReference type="PANTHER" id="PTHR35789">
    <property type="entry name" value="SPORE GERMINATION PROTEIN B3"/>
    <property type="match status" value="1"/>
</dbReference>
<evidence type="ECO:0000256" key="6">
    <source>
        <dbReference type="ARBA" id="ARBA00023139"/>
    </source>
</evidence>
<dbReference type="Pfam" id="PF25198">
    <property type="entry name" value="Spore_GerAC_N"/>
    <property type="match status" value="1"/>
</dbReference>
<evidence type="ECO:0000259" key="9">
    <source>
        <dbReference type="Pfam" id="PF05504"/>
    </source>
</evidence>
<dbReference type="InterPro" id="IPR046953">
    <property type="entry name" value="Spore_GerAC-like_C"/>
</dbReference>
<dbReference type="InterPro" id="IPR038501">
    <property type="entry name" value="Spore_GerAC_C_sf"/>
</dbReference>
<evidence type="ECO:0000313" key="12">
    <source>
        <dbReference type="Proteomes" id="UP001238088"/>
    </source>
</evidence>
<feature type="signal peptide" evidence="8">
    <location>
        <begin position="1"/>
        <end position="21"/>
    </location>
</feature>
<keyword evidence="5" id="KW-0472">Membrane</keyword>
<dbReference type="NCBIfam" id="TIGR02887">
    <property type="entry name" value="spore_ger_x_C"/>
    <property type="match status" value="1"/>
</dbReference>
<keyword evidence="12" id="KW-1185">Reference proteome</keyword>
<evidence type="ECO:0000256" key="1">
    <source>
        <dbReference type="ARBA" id="ARBA00004635"/>
    </source>
</evidence>
<accession>A0ABU0ANI4</accession>
<dbReference type="Pfam" id="PF05504">
    <property type="entry name" value="Spore_GerAC"/>
    <property type="match status" value="1"/>
</dbReference>
<keyword evidence="4 8" id="KW-0732">Signal</keyword>
<keyword evidence="3" id="KW-0309">Germination</keyword>
<name>A0ABU0ANI4_9BACI</name>
<sequence>MKRLKKSFLMVLMLFFLGGCWDSKDIQDILYITAMGIDYEDDQFVIYVQVASFSGVAKTENRQTSPTPVWVAKGSGNTLNEAMNNIYDKSNQSVYWAHINLIIFSEKLLNHGLDQVNDSLLRFNQIRETTWMYGTNESMEKIFLVTSLFGSSVQTSIFNPKDIYDLRSILAPIRAQRFYLEYHEPGMTIKLPKLIVKDEVWKGSNRAINSVKLGGSYLIKNKELKGVLLHEDLDGIRWLTRSTERTPLTVNAKDDQKIVLLIIRPNADITPIYRDGNTVFDLSVNIRAGILDMQADVPLEELEKEAEEEVKQEIMKTFKLSLEKKADIYNLEEIVYRSNLKRWKEEFADNFALTEDSIRNINVEVTIQQTGDFDYEYIN</sequence>
<feature type="chain" id="PRO_5045527732" evidence="8">
    <location>
        <begin position="22"/>
        <end position="379"/>
    </location>
</feature>